<dbReference type="PROSITE" id="PS00356">
    <property type="entry name" value="HTH_LACI_1"/>
    <property type="match status" value="1"/>
</dbReference>
<dbReference type="GO" id="GO:0000976">
    <property type="term" value="F:transcription cis-regulatory region binding"/>
    <property type="evidence" value="ECO:0007669"/>
    <property type="project" value="TreeGrafter"/>
</dbReference>
<evidence type="ECO:0000256" key="4">
    <source>
        <dbReference type="ARBA" id="ARBA00023163"/>
    </source>
</evidence>
<reference evidence="6 7" key="1">
    <citation type="submission" date="2017-04" db="EMBL/GenBank/DDBJ databases">
        <authorList>
            <person name="Afonso C.L."/>
            <person name="Miller P.J."/>
            <person name="Scott M.A."/>
            <person name="Spackman E."/>
            <person name="Goraichik I."/>
            <person name="Dimitrov K.M."/>
            <person name="Suarez D.L."/>
            <person name="Swayne D.E."/>
        </authorList>
    </citation>
    <scope>NUCLEOTIDE SEQUENCE [LARGE SCALE GENOMIC DNA]</scope>
    <source>
        <strain evidence="6 7">A2P</strain>
    </source>
</reference>
<dbReference type="SUPFAM" id="SSF47413">
    <property type="entry name" value="lambda repressor-like DNA-binding domains"/>
    <property type="match status" value="1"/>
</dbReference>
<evidence type="ECO:0000256" key="1">
    <source>
        <dbReference type="ARBA" id="ARBA00022491"/>
    </source>
</evidence>
<dbReference type="Pfam" id="PF13377">
    <property type="entry name" value="Peripla_BP_3"/>
    <property type="match status" value="1"/>
</dbReference>
<proteinExistence type="predicted"/>
<dbReference type="EMBL" id="FXAK01000008">
    <property type="protein sequence ID" value="SMF86886.1"/>
    <property type="molecule type" value="Genomic_DNA"/>
</dbReference>
<organism evidence="6 7">
    <name type="scientific">Azospirillum oryzae</name>
    <dbReference type="NCBI Taxonomy" id="286727"/>
    <lineage>
        <taxon>Bacteria</taxon>
        <taxon>Pseudomonadati</taxon>
        <taxon>Pseudomonadota</taxon>
        <taxon>Alphaproteobacteria</taxon>
        <taxon>Rhodospirillales</taxon>
        <taxon>Azospirillaceae</taxon>
        <taxon>Azospirillum</taxon>
    </lineage>
</organism>
<evidence type="ECO:0000256" key="3">
    <source>
        <dbReference type="ARBA" id="ARBA00023125"/>
    </source>
</evidence>
<name>A0A1X7HJ99_9PROT</name>
<evidence type="ECO:0000256" key="2">
    <source>
        <dbReference type="ARBA" id="ARBA00023015"/>
    </source>
</evidence>
<keyword evidence="1" id="KW-0678">Repressor</keyword>
<feature type="domain" description="HTH lacI-type" evidence="5">
    <location>
        <begin position="13"/>
        <end position="67"/>
    </location>
</feature>
<dbReference type="InterPro" id="IPR000843">
    <property type="entry name" value="HTH_LacI"/>
</dbReference>
<dbReference type="PROSITE" id="PS50932">
    <property type="entry name" value="HTH_LACI_2"/>
    <property type="match status" value="1"/>
</dbReference>
<dbReference type="RefSeq" id="WP_085090967.1">
    <property type="nucleotide sequence ID" value="NZ_FXAK01000008.1"/>
</dbReference>
<dbReference type="InterPro" id="IPR010982">
    <property type="entry name" value="Lambda_DNA-bd_dom_sf"/>
</dbReference>
<dbReference type="PANTHER" id="PTHR30146">
    <property type="entry name" value="LACI-RELATED TRANSCRIPTIONAL REPRESSOR"/>
    <property type="match status" value="1"/>
</dbReference>
<protein>
    <submittedName>
        <fullName evidence="6">Transcriptional regulator, LacI family</fullName>
    </submittedName>
</protein>
<accession>A0A1X7HJ99</accession>
<dbReference type="STRING" id="286727.SAMN02982917_6103"/>
<dbReference type="Gene3D" id="1.10.260.40">
    <property type="entry name" value="lambda repressor-like DNA-binding domains"/>
    <property type="match status" value="1"/>
</dbReference>
<dbReference type="OrthoDB" id="9772505at2"/>
<keyword evidence="3" id="KW-0238">DNA-binding</keyword>
<keyword evidence="4" id="KW-0804">Transcription</keyword>
<dbReference type="SMART" id="SM00354">
    <property type="entry name" value="HTH_LACI"/>
    <property type="match status" value="1"/>
</dbReference>
<gene>
    <name evidence="6" type="ORF">SAMN02982917_6103</name>
</gene>
<evidence type="ECO:0000313" key="7">
    <source>
        <dbReference type="Proteomes" id="UP000192936"/>
    </source>
</evidence>
<sequence length="361" mass="38901">MARPPDNGKPGTVTLTEVAGHAGVSRSTVSLVLRGSPLVAADTRERVQAAMAALGYIYNRGAANLRAARTHTVGLLVCELNNPFYAELTAGVDDVLDTEGFVAFIANTAEQPERQDRFLQRMREHNVDGVILCPAAGTQPELLDRLDHWRLPCVQALRFVSDDFVRDGGRDYAGVDYQAGMETVTEHLISLGHRRIAFVGGTLDHSAYAARHAGFAAAMRRHKLADDLVLRCPLTRRSGAEMADHLPNRPQPPTAALCYNDVVALGLMLGLEARGLRAGRDLAVTGFDDVPEAALSRPALTTVATSARQIGQEAARLLLRRIADPQGPPERIILPSRLVVRQSCGSPGGAPSLSLHHRDLS</sequence>
<dbReference type="InterPro" id="IPR028082">
    <property type="entry name" value="Peripla_BP_I"/>
</dbReference>
<dbReference type="Gene3D" id="3.40.50.2300">
    <property type="match status" value="2"/>
</dbReference>
<evidence type="ECO:0000259" key="5">
    <source>
        <dbReference type="PROSITE" id="PS50932"/>
    </source>
</evidence>
<dbReference type="CDD" id="cd01392">
    <property type="entry name" value="HTH_LacI"/>
    <property type="match status" value="1"/>
</dbReference>
<dbReference type="AlphaFoldDB" id="A0A1X7HJ99"/>
<dbReference type="PANTHER" id="PTHR30146:SF148">
    <property type="entry name" value="HTH-TYPE TRANSCRIPTIONAL REPRESSOR PURR-RELATED"/>
    <property type="match status" value="1"/>
</dbReference>
<evidence type="ECO:0000313" key="6">
    <source>
        <dbReference type="EMBL" id="SMF86886.1"/>
    </source>
</evidence>
<dbReference type="Proteomes" id="UP000192936">
    <property type="component" value="Unassembled WGS sequence"/>
</dbReference>
<keyword evidence="2" id="KW-0805">Transcription regulation</keyword>
<dbReference type="CDD" id="cd06289">
    <property type="entry name" value="PBP1_MalI-like"/>
    <property type="match status" value="1"/>
</dbReference>
<dbReference type="InterPro" id="IPR046335">
    <property type="entry name" value="LacI/GalR-like_sensor"/>
</dbReference>
<dbReference type="Pfam" id="PF00356">
    <property type="entry name" value="LacI"/>
    <property type="match status" value="1"/>
</dbReference>
<dbReference type="GO" id="GO:0003700">
    <property type="term" value="F:DNA-binding transcription factor activity"/>
    <property type="evidence" value="ECO:0007669"/>
    <property type="project" value="TreeGrafter"/>
</dbReference>
<dbReference type="SUPFAM" id="SSF53822">
    <property type="entry name" value="Periplasmic binding protein-like I"/>
    <property type="match status" value="1"/>
</dbReference>